<keyword evidence="1" id="KW-0812">Transmembrane</keyword>
<evidence type="ECO:0000313" key="2">
    <source>
        <dbReference type="EMBL" id="TDQ51622.1"/>
    </source>
</evidence>
<keyword evidence="1" id="KW-1133">Transmembrane helix</keyword>
<organism evidence="2 3">
    <name type="scientific">Actinorugispora endophytica</name>
    <dbReference type="NCBI Taxonomy" id="1605990"/>
    <lineage>
        <taxon>Bacteria</taxon>
        <taxon>Bacillati</taxon>
        <taxon>Actinomycetota</taxon>
        <taxon>Actinomycetes</taxon>
        <taxon>Streptosporangiales</taxon>
        <taxon>Nocardiopsidaceae</taxon>
        <taxon>Actinorugispora</taxon>
    </lineage>
</organism>
<keyword evidence="1" id="KW-0472">Membrane</keyword>
<comment type="caution">
    <text evidence="2">The sequence shown here is derived from an EMBL/GenBank/DDBJ whole genome shotgun (WGS) entry which is preliminary data.</text>
</comment>
<evidence type="ECO:0000256" key="1">
    <source>
        <dbReference type="SAM" id="Phobius"/>
    </source>
</evidence>
<feature type="transmembrane region" description="Helical" evidence="1">
    <location>
        <begin position="35"/>
        <end position="54"/>
    </location>
</feature>
<evidence type="ECO:0000313" key="3">
    <source>
        <dbReference type="Proteomes" id="UP000295281"/>
    </source>
</evidence>
<accession>A0A4R6UWF4</accession>
<name>A0A4R6UWF4_9ACTN</name>
<keyword evidence="3" id="KW-1185">Reference proteome</keyword>
<dbReference type="AlphaFoldDB" id="A0A4R6UWF4"/>
<gene>
    <name evidence="2" type="ORF">EV190_110111</name>
</gene>
<dbReference type="Proteomes" id="UP000295281">
    <property type="component" value="Unassembled WGS sequence"/>
</dbReference>
<reference evidence="2 3" key="1">
    <citation type="submission" date="2019-03" db="EMBL/GenBank/DDBJ databases">
        <title>Genomic Encyclopedia of Type Strains, Phase IV (KMG-IV): sequencing the most valuable type-strain genomes for metagenomic binning, comparative biology and taxonomic classification.</title>
        <authorList>
            <person name="Goeker M."/>
        </authorList>
    </citation>
    <scope>NUCLEOTIDE SEQUENCE [LARGE SCALE GENOMIC DNA]</scope>
    <source>
        <strain evidence="2 3">DSM 46770</strain>
    </source>
</reference>
<protein>
    <submittedName>
        <fullName evidence="2">Uncharacterized protein (TIGR02611 family)</fullName>
    </submittedName>
</protein>
<proteinExistence type="predicted"/>
<feature type="transmembrane region" description="Helical" evidence="1">
    <location>
        <begin position="9"/>
        <end position="29"/>
    </location>
</feature>
<dbReference type="Pfam" id="PF09656">
    <property type="entry name" value="PGPGW"/>
    <property type="match status" value="1"/>
</dbReference>
<dbReference type="EMBL" id="SNYN01000010">
    <property type="protein sequence ID" value="TDQ51622.1"/>
    <property type="molecule type" value="Genomic_DNA"/>
</dbReference>
<dbReference type="InterPro" id="IPR019099">
    <property type="entry name" value="Uncharacterised_PGPGW_TM"/>
</dbReference>
<sequence>MRSHPVLHLTWRITVGLVGGLILLGGIAMCITPGPGIGGIILGLAILSTEFSWARRLLWRARRYAHDVRLKADHALKERRVRRGRGSAS</sequence>